<feature type="compositionally biased region" description="Polar residues" evidence="6">
    <location>
        <begin position="1867"/>
        <end position="1887"/>
    </location>
</feature>
<dbReference type="FunFam" id="3.40.50.300:FF:001660">
    <property type="entry name" value="NF-X1 finger and helicase protein, putative"/>
    <property type="match status" value="1"/>
</dbReference>
<evidence type="ECO:0000256" key="2">
    <source>
        <dbReference type="ARBA" id="ARBA00022737"/>
    </source>
</evidence>
<feature type="domain" description="NF-X1-type" evidence="7">
    <location>
        <begin position="1386"/>
        <end position="1403"/>
    </location>
</feature>
<feature type="compositionally biased region" description="Polar residues" evidence="6">
    <location>
        <begin position="47"/>
        <end position="56"/>
    </location>
</feature>
<feature type="compositionally biased region" description="Basic residues" evidence="6">
    <location>
        <begin position="1784"/>
        <end position="1793"/>
    </location>
</feature>
<feature type="domain" description="NF-X1-type" evidence="7">
    <location>
        <begin position="1355"/>
        <end position="1381"/>
    </location>
</feature>
<dbReference type="InterPro" id="IPR047187">
    <property type="entry name" value="SF1_C_Upf1"/>
</dbReference>
<dbReference type="SMART" id="SM00438">
    <property type="entry name" value="ZnF_NFX"/>
    <property type="match status" value="6"/>
</dbReference>
<evidence type="ECO:0000256" key="4">
    <source>
        <dbReference type="ARBA" id="ARBA00022833"/>
    </source>
</evidence>
<dbReference type="Pfam" id="PF13086">
    <property type="entry name" value="AAA_11"/>
    <property type="match status" value="1"/>
</dbReference>
<evidence type="ECO:0000259" key="7">
    <source>
        <dbReference type="SMART" id="SM00438"/>
    </source>
</evidence>
<evidence type="ECO:0000256" key="6">
    <source>
        <dbReference type="SAM" id="MobiDB-lite"/>
    </source>
</evidence>
<keyword evidence="3" id="KW-0863">Zinc-finger</keyword>
<name>A0A9P6PUQ9_9FUNG</name>
<dbReference type="GO" id="GO:0031048">
    <property type="term" value="P:regulatory ncRNA-mediated heterochromatin formation"/>
    <property type="evidence" value="ECO:0007669"/>
    <property type="project" value="TreeGrafter"/>
</dbReference>
<keyword evidence="4" id="KW-0862">Zinc</keyword>
<dbReference type="InterPro" id="IPR041679">
    <property type="entry name" value="DNA2/NAM7-like_C"/>
</dbReference>
<dbReference type="InterPro" id="IPR027417">
    <property type="entry name" value="P-loop_NTPase"/>
</dbReference>
<dbReference type="PANTHER" id="PTHR10887:SF445">
    <property type="entry name" value="NFX1-TYPE ZINC FINGER-CONTAINING PROTEIN 1"/>
    <property type="match status" value="1"/>
</dbReference>
<feature type="region of interest" description="Disordered" evidence="6">
    <location>
        <begin position="2024"/>
        <end position="2048"/>
    </location>
</feature>
<feature type="coiled-coil region" evidence="5">
    <location>
        <begin position="851"/>
        <end position="890"/>
    </location>
</feature>
<dbReference type="SUPFAM" id="SSF52540">
    <property type="entry name" value="P-loop containing nucleoside triphosphate hydrolases"/>
    <property type="match status" value="1"/>
</dbReference>
<evidence type="ECO:0000313" key="8">
    <source>
        <dbReference type="EMBL" id="KAG0254457.1"/>
    </source>
</evidence>
<reference evidence="8" key="1">
    <citation type="journal article" date="2020" name="Fungal Divers.">
        <title>Resolving the Mortierellaceae phylogeny through synthesis of multi-gene phylogenetics and phylogenomics.</title>
        <authorList>
            <person name="Vandepol N."/>
            <person name="Liber J."/>
            <person name="Desiro A."/>
            <person name="Na H."/>
            <person name="Kennedy M."/>
            <person name="Barry K."/>
            <person name="Grigoriev I.V."/>
            <person name="Miller A.N."/>
            <person name="O'Donnell K."/>
            <person name="Stajich J.E."/>
            <person name="Bonito G."/>
        </authorList>
    </citation>
    <scope>NUCLEOTIDE SEQUENCE</scope>
    <source>
        <strain evidence="8">BC1065</strain>
    </source>
</reference>
<organism evidence="8 9">
    <name type="scientific">Actinomortierella ambigua</name>
    <dbReference type="NCBI Taxonomy" id="1343610"/>
    <lineage>
        <taxon>Eukaryota</taxon>
        <taxon>Fungi</taxon>
        <taxon>Fungi incertae sedis</taxon>
        <taxon>Mucoromycota</taxon>
        <taxon>Mortierellomycotina</taxon>
        <taxon>Mortierellomycetes</taxon>
        <taxon>Mortierellales</taxon>
        <taxon>Mortierellaceae</taxon>
        <taxon>Actinomortierella</taxon>
    </lineage>
</organism>
<feature type="domain" description="NF-X1-type" evidence="7">
    <location>
        <begin position="1598"/>
        <end position="1618"/>
    </location>
</feature>
<gene>
    <name evidence="8" type="ORF">DFQ27_006823</name>
</gene>
<keyword evidence="2" id="KW-0677">Repeat</keyword>
<feature type="compositionally biased region" description="Low complexity" evidence="6">
    <location>
        <begin position="2039"/>
        <end position="2048"/>
    </location>
</feature>
<dbReference type="InterPro" id="IPR045055">
    <property type="entry name" value="DNA2/NAM7-like"/>
</dbReference>
<dbReference type="InterPro" id="IPR041677">
    <property type="entry name" value="DNA2/NAM7_AAA_11"/>
</dbReference>
<dbReference type="Pfam" id="PF13087">
    <property type="entry name" value="AAA_12"/>
    <property type="match status" value="1"/>
</dbReference>
<sequence>MSHHEGGNGLPKGNSGLWASHDGDNGNGRSRGGQIPDKSKSEISAKRPSTAQIGSESTDDLLPAPTLSEDQQYLARWILTKDDFTGFRTQAQTRNFIHSLLVNLSNHHSVDMSGLLLDLASELGRRRLREILQHKMFINAGTHKDYYSFQYIVLPLIGVLTRENVCQSALVQETGLIYAEVYRSRSEFIDQGILPCMKALVDKGSMNDTSTMGRQLRENPSLLQAPSLQHAMLAVIRLIYQLIKRIQGAKTEMVDTIGAVEWLVSECIKQADGSETASFLKENLESECRRLRSMISIPAPSNSVSAEIDASQGGTHEANMIYLKMHYDPPGSLSADGSRHNNDHEFIKDISVIPTQDELTCSRAPFLPSNDVPGAPHHLPPGWPRLLDTHFRLNREDMIDQLRRGVTVFLEAWRNIGPDRRGSSLSRKELRQILGQDVAVYAYDNVEFLGTNTLRHLQGSIKIAFDQPSMLKNQSRSQREDFWQRSKRRLMKGSLVSFIFPADDDDDDATPFPFKEKKYQMCLGIISARDDREMAKNDERAVINVSLTSATDFYRFVKAAKLSSTPGQECLMVQSMNSFFEAYRPVLQSLQTSEPGEMPFGKYLAPTDDQKTDDAVTVVDPPMYARAPGFEFDLSVLLNPPATFHLDVLDPESCQQAVTALRTHSNLDDTQSQALVDALRREVALISGPPGTGKTKIGVDLMRVLLHNADQMKCGPILCICVTNHALDQFLEHLLDQGVNNVVRIGSRSQSKPLQQLGLNELMKVFLKPVAVRVKLAKAYKEWDRASHQLQEVEKELRRHEPPPVELLKFVMMENDLHYSQLQSGDGDGESDENDATIEQNYERWSSSIDLAQMEKENRRKQKKMNKINKKAAQLRLEVLKQAAEMELDEWAIENALADLDDVPSDSPDLHEIPDTDRPLDDLHDADIWTMSKQERDRLRGFWIAETQGAIQSRHAALLDIIQRLSNVVNSAHDEIRRNILRKAQVIGMTTNGAAKFHSIIAALSPRIIVCEEAGEVLESHILAALSGSTQHLILIGDHLQLRPQIATYELSSDSYQGRQYNLDRSLFERLVTTAKVPSSLLTTQRRMRPEICNLVRHTLYPSLQDGERVLDYPNVFGMATNLFFMDHRHPEDSRDQYGIQSYANTFEAEMVKSLVQHLFKNGYEQSNIAVLTPYLGQLSRLRDKLKNLFQVVLDERDQEQLDSMMDDNLESVPAPKANNANNSSLTIRTIDNYQGEEADIIIISLVRSDTREDQRGSLSTIGFLKSPNRTNVLLSRARHGMYLIGNARLMDQSKNGLWPNVVAEMEQTSRIGDGFPLRCRNHPETEFLACMPDDFETHAPGGGCTLPCDQVLSCDHRCKKMCHSDDINHQKYKCDEPCLRMHADCNHMCRKLCGQECGDCTEPMQELELACGHILAKAYCFHVKDPSKARCKEKIVRQLGHCEHVQTIECFKDVNTLKCAKACSTVLACGHACKRQCHECQSESLTIAGQQTTPSPDELVERTVHGSCKEKCGRQLRCGHICKADCHFGSECLPCKRLCLFTCPHEACRHGCESLCSVVCCEPCTWSCPHQGACAKPCGVPCTRLPCNLRCGKTLSCGHQCPSVCGETCPPQKFCVECKSDPRIMEMVVDLNSRVLLGEIDVSLDPLVVLSCGHAQTITSLDCHLKMDDYYQHREGSGVTLGATRFVSVKPLPSLEVPVSRCPVCASPIFEVQRYGRRIKHSHLFSSLRKHEMKQNKKLMEADAKFVEARDNMAKDLRTFLIKLSKPQEPSPTATAPSEKKTTTKKKKRTHGLGRFDDEGDLLPNSDVASLFVSYDIPPEQEKAWTEFIATALKVLKRYDEIRERTARSPALPLYKALVAKVRESNTAVSSKTSTTENVDVQNSEDTVTKKQPESDQDTAATTTATAETQRLIDDCARECFLSPDGQTGSSYVRAIQGRSNVLQLILHAALHAMDKTGGNPTTTGWYWFIDDLLECCLAHVEVLRKAAIQGVYPKLKLCAETSAMFLRSMRLMWIGRQPFLGNEGSGGTSNDNDNDDSSSSNNKNNNGRLYLNRHILIQEQVMRPCAALLQAIQDTAFPEEQTGNENVRQACLNKARAIEEQLETAVNVAMGIDDTIILPPEKFDLVRILPREMLPSDLWYCCTNGHPNVTSGQGTDSTCVECHAPFVQNHAKP</sequence>
<keyword evidence="5" id="KW-0175">Coiled coil</keyword>
<keyword evidence="9" id="KW-1185">Reference proteome</keyword>
<dbReference type="GO" id="GO:0004386">
    <property type="term" value="F:helicase activity"/>
    <property type="evidence" value="ECO:0007669"/>
    <property type="project" value="InterPro"/>
</dbReference>
<dbReference type="InterPro" id="IPR000967">
    <property type="entry name" value="Znf_NFX1"/>
</dbReference>
<dbReference type="CDD" id="cd06008">
    <property type="entry name" value="NF-X1-zinc-finger"/>
    <property type="match status" value="1"/>
</dbReference>
<dbReference type="GO" id="GO:0008270">
    <property type="term" value="F:zinc ion binding"/>
    <property type="evidence" value="ECO:0007669"/>
    <property type="project" value="UniProtKB-KW"/>
</dbReference>
<evidence type="ECO:0000256" key="1">
    <source>
        <dbReference type="ARBA" id="ARBA00022723"/>
    </source>
</evidence>
<evidence type="ECO:0000313" key="9">
    <source>
        <dbReference type="Proteomes" id="UP000807716"/>
    </source>
</evidence>
<comment type="caution">
    <text evidence="8">The sequence shown here is derived from an EMBL/GenBank/DDBJ whole genome shotgun (WGS) entry which is preliminary data.</text>
</comment>
<feature type="region of interest" description="Disordered" evidence="6">
    <location>
        <begin position="1867"/>
        <end position="1906"/>
    </location>
</feature>
<feature type="region of interest" description="Disordered" evidence="6">
    <location>
        <begin position="1767"/>
        <end position="1802"/>
    </location>
</feature>
<dbReference type="Proteomes" id="UP000807716">
    <property type="component" value="Unassembled WGS sequence"/>
</dbReference>
<feature type="region of interest" description="Disordered" evidence="6">
    <location>
        <begin position="1"/>
        <end position="65"/>
    </location>
</feature>
<dbReference type="EMBL" id="JAAAJB010000514">
    <property type="protein sequence ID" value="KAG0254457.1"/>
    <property type="molecule type" value="Genomic_DNA"/>
</dbReference>
<accession>A0A9P6PUQ9</accession>
<dbReference type="GO" id="GO:0031380">
    <property type="term" value="C:nuclear RNA-directed RNA polymerase complex"/>
    <property type="evidence" value="ECO:0007669"/>
    <property type="project" value="TreeGrafter"/>
</dbReference>
<feature type="domain" description="NF-X1-type" evidence="7">
    <location>
        <begin position="1549"/>
        <end position="1567"/>
    </location>
</feature>
<dbReference type="OrthoDB" id="2423195at2759"/>
<evidence type="ECO:0000256" key="5">
    <source>
        <dbReference type="SAM" id="Coils"/>
    </source>
</evidence>
<dbReference type="Gene3D" id="3.40.50.300">
    <property type="entry name" value="P-loop containing nucleotide triphosphate hydrolases"/>
    <property type="match status" value="2"/>
</dbReference>
<dbReference type="PANTHER" id="PTHR10887">
    <property type="entry name" value="DNA2/NAM7 HELICASE FAMILY"/>
    <property type="match status" value="1"/>
</dbReference>
<dbReference type="CDD" id="cd18808">
    <property type="entry name" value="SF1_C_Upf1"/>
    <property type="match status" value="1"/>
</dbReference>
<feature type="domain" description="NF-X1-type" evidence="7">
    <location>
        <begin position="1470"/>
        <end position="1511"/>
    </location>
</feature>
<proteinExistence type="predicted"/>
<keyword evidence="1" id="KW-0479">Metal-binding</keyword>
<evidence type="ECO:0000256" key="3">
    <source>
        <dbReference type="ARBA" id="ARBA00022771"/>
    </source>
</evidence>
<feature type="domain" description="NF-X1-type" evidence="7">
    <location>
        <begin position="1519"/>
        <end position="1538"/>
    </location>
</feature>
<protein>
    <recommendedName>
        <fullName evidence="7">NF-X1-type domain-containing protein</fullName>
    </recommendedName>
</protein>